<feature type="compositionally biased region" description="Polar residues" evidence="1">
    <location>
        <begin position="117"/>
        <end position="135"/>
    </location>
</feature>
<feature type="region of interest" description="Disordered" evidence="1">
    <location>
        <begin position="115"/>
        <end position="160"/>
    </location>
</feature>
<gene>
    <name evidence="3" type="ORF">U6N30_29070</name>
</gene>
<sequence length="160" mass="16777">MLGAVVLVVFVVLAAGGVWLATGGRRTALRTAVDTDQLLWVVGGVGLLALLWAAVVVAGFRMLLPRRISRGRRALGALVVTVLVAAVVVPAVWAGQLLLTQRELIAGVFDDGDSATVDDSPTRSATRSGSTSCCSAGTVARTARGAHRHGDRGQHRHRHR</sequence>
<evidence type="ECO:0000256" key="1">
    <source>
        <dbReference type="SAM" id="MobiDB-lite"/>
    </source>
</evidence>
<feature type="transmembrane region" description="Helical" evidence="2">
    <location>
        <begin position="39"/>
        <end position="63"/>
    </location>
</feature>
<keyword evidence="4" id="KW-1185">Reference proteome</keyword>
<feature type="compositionally biased region" description="Basic residues" evidence="1">
    <location>
        <begin position="144"/>
        <end position="160"/>
    </location>
</feature>
<keyword evidence="2" id="KW-0472">Membrane</keyword>
<reference evidence="3 4" key="1">
    <citation type="submission" date="2023-12" db="EMBL/GenBank/DDBJ databases">
        <title>Blastococcus brunescens sp. nov., an actonobacterium isolated from sandstone collected in sahara desert.</title>
        <authorList>
            <person name="Gtari M."/>
            <person name="Ghodhbane F."/>
        </authorList>
    </citation>
    <scope>NUCLEOTIDE SEQUENCE [LARGE SCALE GENOMIC DNA]</scope>
    <source>
        <strain evidence="3 4">BMG 8361</strain>
    </source>
</reference>
<evidence type="ECO:0000313" key="3">
    <source>
        <dbReference type="EMBL" id="WRL63670.1"/>
    </source>
</evidence>
<keyword evidence="2" id="KW-1133">Transmembrane helix</keyword>
<protein>
    <submittedName>
        <fullName evidence="3">Uncharacterized protein</fullName>
    </submittedName>
</protein>
<keyword evidence="2" id="KW-0812">Transmembrane</keyword>
<evidence type="ECO:0000256" key="2">
    <source>
        <dbReference type="SAM" id="Phobius"/>
    </source>
</evidence>
<name>A0ABZ1B3P3_9ACTN</name>
<accession>A0ABZ1B3P3</accession>
<evidence type="ECO:0000313" key="4">
    <source>
        <dbReference type="Proteomes" id="UP001324287"/>
    </source>
</evidence>
<feature type="transmembrane region" description="Helical" evidence="2">
    <location>
        <begin position="75"/>
        <end position="95"/>
    </location>
</feature>
<dbReference type="Proteomes" id="UP001324287">
    <property type="component" value="Chromosome"/>
</dbReference>
<proteinExistence type="predicted"/>
<dbReference type="RefSeq" id="WP_324275005.1">
    <property type="nucleotide sequence ID" value="NZ_CP141261.1"/>
</dbReference>
<dbReference type="EMBL" id="CP141261">
    <property type="protein sequence ID" value="WRL63670.1"/>
    <property type="molecule type" value="Genomic_DNA"/>
</dbReference>
<organism evidence="3 4">
    <name type="scientific">Blastococcus brunescens</name>
    <dbReference type="NCBI Taxonomy" id="1564165"/>
    <lineage>
        <taxon>Bacteria</taxon>
        <taxon>Bacillati</taxon>
        <taxon>Actinomycetota</taxon>
        <taxon>Actinomycetes</taxon>
        <taxon>Geodermatophilales</taxon>
        <taxon>Geodermatophilaceae</taxon>
        <taxon>Blastococcus</taxon>
    </lineage>
</organism>